<sequence length="113" mass="12752">MRKGRSTISIYVENLDHELNPNDDNDYDYFAEGDKLFDSLGNIVSDEICNEVRSVGVGYGSGEGTSHSELNVPEIDEINPDNLNSSIHSSDDEDRVEFPEFNENTDMDKPDYQ</sequence>
<comment type="caution">
    <text evidence="1">The sequence shown here is derived from an EMBL/GenBank/DDBJ whole genome shotgun (WGS) entry which is preliminary data.</text>
</comment>
<organism evidence="1 2">
    <name type="scientific">Camellia lanceoleosa</name>
    <dbReference type="NCBI Taxonomy" id="1840588"/>
    <lineage>
        <taxon>Eukaryota</taxon>
        <taxon>Viridiplantae</taxon>
        <taxon>Streptophyta</taxon>
        <taxon>Embryophyta</taxon>
        <taxon>Tracheophyta</taxon>
        <taxon>Spermatophyta</taxon>
        <taxon>Magnoliopsida</taxon>
        <taxon>eudicotyledons</taxon>
        <taxon>Gunneridae</taxon>
        <taxon>Pentapetalae</taxon>
        <taxon>asterids</taxon>
        <taxon>Ericales</taxon>
        <taxon>Theaceae</taxon>
        <taxon>Camellia</taxon>
    </lineage>
</organism>
<evidence type="ECO:0000313" key="1">
    <source>
        <dbReference type="EMBL" id="KAI8022196.1"/>
    </source>
</evidence>
<gene>
    <name evidence="1" type="ORF">LOK49_LG03G03600</name>
</gene>
<proteinExistence type="predicted"/>
<dbReference type="Proteomes" id="UP001060215">
    <property type="component" value="Chromosome 6"/>
</dbReference>
<accession>A0ACC0ICW3</accession>
<evidence type="ECO:0000313" key="2">
    <source>
        <dbReference type="Proteomes" id="UP001060215"/>
    </source>
</evidence>
<name>A0ACC0ICW3_9ERIC</name>
<keyword evidence="2" id="KW-1185">Reference proteome</keyword>
<dbReference type="EMBL" id="CM045763">
    <property type="protein sequence ID" value="KAI8022196.1"/>
    <property type="molecule type" value="Genomic_DNA"/>
</dbReference>
<reference evidence="1 2" key="1">
    <citation type="journal article" date="2022" name="Plant J.">
        <title>Chromosome-level genome of Camellia lanceoleosa provides a valuable resource for understanding genome evolution and self-incompatibility.</title>
        <authorList>
            <person name="Gong W."/>
            <person name="Xiao S."/>
            <person name="Wang L."/>
            <person name="Liao Z."/>
            <person name="Chang Y."/>
            <person name="Mo W."/>
            <person name="Hu G."/>
            <person name="Li W."/>
            <person name="Zhao G."/>
            <person name="Zhu H."/>
            <person name="Hu X."/>
            <person name="Ji K."/>
            <person name="Xiang X."/>
            <person name="Song Q."/>
            <person name="Yuan D."/>
            <person name="Jin S."/>
            <person name="Zhang L."/>
        </authorList>
    </citation>
    <scope>NUCLEOTIDE SEQUENCE [LARGE SCALE GENOMIC DNA]</scope>
    <source>
        <strain evidence="1">SQ_2022a</strain>
    </source>
</reference>
<protein>
    <submittedName>
        <fullName evidence="1">Uncharacterized protein</fullName>
    </submittedName>
</protein>